<feature type="region of interest" description="Disordered" evidence="1">
    <location>
        <begin position="718"/>
        <end position="829"/>
    </location>
</feature>
<feature type="region of interest" description="Disordered" evidence="1">
    <location>
        <begin position="244"/>
        <end position="292"/>
    </location>
</feature>
<feature type="region of interest" description="Disordered" evidence="1">
    <location>
        <begin position="638"/>
        <end position="684"/>
    </location>
</feature>
<keyword evidence="2" id="KW-0812">Transmembrane</keyword>
<feature type="compositionally biased region" description="Low complexity" evidence="1">
    <location>
        <begin position="810"/>
        <end position="820"/>
    </location>
</feature>
<keyword evidence="4" id="KW-1185">Reference proteome</keyword>
<evidence type="ECO:0000256" key="2">
    <source>
        <dbReference type="SAM" id="Phobius"/>
    </source>
</evidence>
<protein>
    <submittedName>
        <fullName evidence="3">Uncharacterized protein</fullName>
    </submittedName>
</protein>
<dbReference type="Proteomes" id="UP001338125">
    <property type="component" value="Unassembled WGS sequence"/>
</dbReference>
<keyword evidence="2" id="KW-1133">Transmembrane helix</keyword>
<feature type="region of interest" description="Disordered" evidence="1">
    <location>
        <begin position="570"/>
        <end position="599"/>
    </location>
</feature>
<feature type="compositionally biased region" description="Polar residues" evidence="1">
    <location>
        <begin position="578"/>
        <end position="599"/>
    </location>
</feature>
<feature type="region of interest" description="Disordered" evidence="1">
    <location>
        <begin position="331"/>
        <end position="462"/>
    </location>
</feature>
<feature type="compositionally biased region" description="Polar residues" evidence="1">
    <location>
        <begin position="672"/>
        <end position="683"/>
    </location>
</feature>
<organism evidence="3 4">
    <name type="scientific">Cladobotryum mycophilum</name>
    <dbReference type="NCBI Taxonomy" id="491253"/>
    <lineage>
        <taxon>Eukaryota</taxon>
        <taxon>Fungi</taxon>
        <taxon>Dikarya</taxon>
        <taxon>Ascomycota</taxon>
        <taxon>Pezizomycotina</taxon>
        <taxon>Sordariomycetes</taxon>
        <taxon>Hypocreomycetidae</taxon>
        <taxon>Hypocreales</taxon>
        <taxon>Hypocreaceae</taxon>
        <taxon>Cladobotryum</taxon>
    </lineage>
</organism>
<feature type="compositionally biased region" description="Basic and acidic residues" evidence="1">
    <location>
        <begin position="428"/>
        <end position="448"/>
    </location>
</feature>
<feature type="compositionally biased region" description="Low complexity" evidence="1">
    <location>
        <begin position="367"/>
        <end position="384"/>
    </location>
</feature>
<evidence type="ECO:0000313" key="3">
    <source>
        <dbReference type="EMBL" id="KAK5993728.1"/>
    </source>
</evidence>
<accession>A0ABR0SNQ0</accession>
<feature type="compositionally biased region" description="Polar residues" evidence="1">
    <location>
        <begin position="739"/>
        <end position="769"/>
    </location>
</feature>
<feature type="transmembrane region" description="Helical" evidence="2">
    <location>
        <begin position="20"/>
        <end position="46"/>
    </location>
</feature>
<comment type="caution">
    <text evidence="3">The sequence shown here is derived from an EMBL/GenBank/DDBJ whole genome shotgun (WGS) entry which is preliminary data.</text>
</comment>
<feature type="compositionally biased region" description="Polar residues" evidence="1">
    <location>
        <begin position="344"/>
        <end position="354"/>
    </location>
</feature>
<dbReference type="EMBL" id="JAVFKD010000012">
    <property type="protein sequence ID" value="KAK5993728.1"/>
    <property type="molecule type" value="Genomic_DNA"/>
</dbReference>
<sequence>MAYIMFLRREEDSGSAGLGLGWLLAIALCGGVLLFTAIGLLLAWWVKKRAKSNTEIIYGGYSSERSSSLMPSSARRLIKRRFLMTSTSTSGLSSSVSSRFSLPPVLPPLPTYNNLGNWISGQQAQKGRKRSKSWVDEDDLHGPRMNKGAKEEWFGRDSWHGLVPTLPNLREMEKGEQMFEQEREIKMQHEVVQPRYMTLEQEISEDEMRGSGVQVPEQAHMRPLLMDTDLKVILHSTEMRLQHPSSLSPVKTPMGSPVKGPGSPIKASPAKTPRSSHRAMSSQGSVQDWRITPSPSKKAILFAGTPHTASSIGSAANSLIAAATQELALPGGISSPSKARANHWEQQFRNTSPVRPQKSPLRPTPPRQSLHQQQPQQQHIQLPAPQIPPPPIQYPLPPKVQQLSGEKRRSRDSDESSTLSTLYSINEPEEKKPELRATDDDPFVERGLPRRRPSWQARQGPMGFDSLRRAKTLTMSASQRSILDESALPQPLRPSSVATHGGLSGVPIVIEPSITAHIGSVQRRSKIVKSPALSEVAPSEASFVSVSVDSDSDATEIVMRDTPKPEWLQGFGDEINRSRTTSPEASTVVTRDSELSSSPYDEKEMMSLLMATTVPRRALPLPPPNLAGPDGNIIPTGLTPRPKSIPYNSPRRVSSSSSVYTMESSMDPGSMLTGSPSRRSTIRSLDGPAVANTVAELRRMNSVVSTYSVASMTSTVIPDGDSPTLPRTFSNRTPKSRSMVVNTNTSGTITSRYYSNMNRTGNSRSNSIRGQRHPAAVPHHRGNNLLSPESHKYGNENRGLGVRISRITDSPSSAPPSGGRRSAHIGRDSGVEFTRTSVPVRPRLSAVDELIAEERRLTQQRESIESLGLYDKDGFLLSSPEREARYQGMI</sequence>
<proteinExistence type="predicted"/>
<feature type="compositionally biased region" description="Basic and acidic residues" evidence="1">
    <location>
        <begin position="405"/>
        <end position="414"/>
    </location>
</feature>
<name>A0ABR0SNQ0_9HYPO</name>
<reference evidence="3 4" key="1">
    <citation type="submission" date="2024-01" db="EMBL/GenBank/DDBJ databases">
        <title>Complete genome of Cladobotryum mycophilum ATHUM6906.</title>
        <authorList>
            <person name="Christinaki A.C."/>
            <person name="Myridakis A.I."/>
            <person name="Kouvelis V.N."/>
        </authorList>
    </citation>
    <scope>NUCLEOTIDE SEQUENCE [LARGE SCALE GENOMIC DNA]</scope>
    <source>
        <strain evidence="3 4">ATHUM6906</strain>
    </source>
</reference>
<evidence type="ECO:0000313" key="4">
    <source>
        <dbReference type="Proteomes" id="UP001338125"/>
    </source>
</evidence>
<keyword evidence="2" id="KW-0472">Membrane</keyword>
<feature type="compositionally biased region" description="Pro residues" evidence="1">
    <location>
        <begin position="385"/>
        <end position="398"/>
    </location>
</feature>
<gene>
    <name evidence="3" type="ORF">PT974_07165</name>
</gene>
<evidence type="ECO:0000256" key="1">
    <source>
        <dbReference type="SAM" id="MobiDB-lite"/>
    </source>
</evidence>
<feature type="compositionally biased region" description="Low complexity" evidence="1">
    <location>
        <begin position="646"/>
        <end position="666"/>
    </location>
</feature>